<protein>
    <submittedName>
        <fullName evidence="1">Uncharacterized protein</fullName>
    </submittedName>
</protein>
<evidence type="ECO:0000313" key="1">
    <source>
        <dbReference type="EMBL" id="KPL77724.1"/>
    </source>
</evidence>
<dbReference type="AlphaFoldDB" id="A0A0P6XR36"/>
<sequence length="258" mass="29085">MPAELNAEPLPSDAVSGGMDEIFISRVSSPGKQPERCYKLYRFYPDGLVLYSQGECFESPPQSKDLSDIQRWLNRENTNLWRGDYSLRQNRIFLRVTVHDYVKEVTSVRYFQGVICEGQMVLQEPAVLTYAGLPSELNQPVLEYIALSLSSDQSQTENRKNRSEMICPFVGFKIIHRPSIGLINRQALLEIQTNPRQTCTLTYTNPAGETLLNAAEGTIRADEQGLCRWLFETGSTAGNGTLTVQIGEITQSLQIEIR</sequence>
<accession>A0A0P6XR36</accession>
<reference evidence="1 2" key="1">
    <citation type="submission" date="2015-07" db="EMBL/GenBank/DDBJ databases">
        <title>Draft genome of Bellilinea caldifistulae DSM 17877.</title>
        <authorList>
            <person name="Hemp J."/>
            <person name="Ward L.M."/>
            <person name="Pace L.A."/>
            <person name="Fischer W.W."/>
        </authorList>
    </citation>
    <scope>NUCLEOTIDE SEQUENCE [LARGE SCALE GENOMIC DNA]</scope>
    <source>
        <strain evidence="1 2">GOMI-1</strain>
    </source>
</reference>
<evidence type="ECO:0000313" key="2">
    <source>
        <dbReference type="Proteomes" id="UP000050514"/>
    </source>
</evidence>
<dbReference type="EMBL" id="LGHJ01000008">
    <property type="protein sequence ID" value="KPL77724.1"/>
    <property type="molecule type" value="Genomic_DNA"/>
</dbReference>
<organism evidence="1 2">
    <name type="scientific">Bellilinea caldifistulae</name>
    <dbReference type="NCBI Taxonomy" id="360411"/>
    <lineage>
        <taxon>Bacteria</taxon>
        <taxon>Bacillati</taxon>
        <taxon>Chloroflexota</taxon>
        <taxon>Anaerolineae</taxon>
        <taxon>Anaerolineales</taxon>
        <taxon>Anaerolineaceae</taxon>
        <taxon>Bellilinea</taxon>
    </lineage>
</organism>
<keyword evidence="2" id="KW-1185">Reference proteome</keyword>
<comment type="caution">
    <text evidence="1">The sequence shown here is derived from an EMBL/GenBank/DDBJ whole genome shotgun (WGS) entry which is preliminary data.</text>
</comment>
<dbReference type="Proteomes" id="UP000050514">
    <property type="component" value="Unassembled WGS sequence"/>
</dbReference>
<proteinExistence type="predicted"/>
<name>A0A0P6XR36_9CHLR</name>
<gene>
    <name evidence="1" type="ORF">AC812_02425</name>
</gene>